<dbReference type="Proteomes" id="UP000284476">
    <property type="component" value="Unassembled WGS sequence"/>
</dbReference>
<dbReference type="GO" id="GO:0004497">
    <property type="term" value="F:monooxygenase activity"/>
    <property type="evidence" value="ECO:0007669"/>
    <property type="project" value="UniProtKB-KW"/>
</dbReference>
<dbReference type="PANTHER" id="PTHR30011:SF16">
    <property type="entry name" value="C2H2 FINGER DOMAIN TRANSCRIPTION FACTOR (EUROFUNG)-RELATED"/>
    <property type="match status" value="1"/>
</dbReference>
<feature type="binding site" evidence="6">
    <location>
        <position position="220"/>
    </location>
    <ligand>
        <name>FMN</name>
        <dbReference type="ChEBI" id="CHEBI:58210"/>
    </ligand>
</feature>
<feature type="binding site" evidence="6">
    <location>
        <position position="149"/>
    </location>
    <ligand>
        <name>FMN</name>
        <dbReference type="ChEBI" id="CHEBI:58210"/>
    </ligand>
</feature>
<keyword evidence="3" id="KW-0560">Oxidoreductase</keyword>
<dbReference type="PANTHER" id="PTHR30011">
    <property type="entry name" value="ALKANESULFONATE MONOOXYGENASE-RELATED"/>
    <property type="match status" value="1"/>
</dbReference>
<evidence type="ECO:0000313" key="8">
    <source>
        <dbReference type="EMBL" id="RWR21490.1"/>
    </source>
</evidence>
<comment type="caution">
    <text evidence="8">The sequence shown here is derived from an EMBL/GenBank/DDBJ whole genome shotgun (WGS) entry which is preliminary data.</text>
</comment>
<dbReference type="Gene3D" id="3.20.20.30">
    <property type="entry name" value="Luciferase-like domain"/>
    <property type="match status" value="1"/>
</dbReference>
<dbReference type="AlphaFoldDB" id="A0A443JLW7"/>
<comment type="similarity">
    <text evidence="5">Belongs to the NtaA/SnaA/DszA monooxygenase family.</text>
</comment>
<name>A0A443JLW7_9RHOB</name>
<evidence type="ECO:0000256" key="5">
    <source>
        <dbReference type="ARBA" id="ARBA00033748"/>
    </source>
</evidence>
<dbReference type="SUPFAM" id="SSF51679">
    <property type="entry name" value="Bacterial luciferase-like"/>
    <property type="match status" value="1"/>
</dbReference>
<dbReference type="InterPro" id="IPR051260">
    <property type="entry name" value="Diverse_substr_monoxygenases"/>
</dbReference>
<gene>
    <name evidence="8" type="ORF">D2T30_09150</name>
</gene>
<feature type="binding site" evidence="6">
    <location>
        <position position="58"/>
    </location>
    <ligand>
        <name>FMN</name>
        <dbReference type="ChEBI" id="CHEBI:58210"/>
    </ligand>
</feature>
<proteinExistence type="inferred from homology"/>
<reference evidence="8 9" key="2">
    <citation type="submission" date="2019-01" db="EMBL/GenBank/DDBJ databases">
        <authorList>
            <person name="Li Y."/>
        </authorList>
    </citation>
    <scope>NUCLEOTIDE SEQUENCE [LARGE SCALE GENOMIC DNA]</scope>
    <source>
        <strain evidence="8 9">SK2B-1</strain>
    </source>
</reference>
<keyword evidence="1 6" id="KW-0285">Flavoprotein</keyword>
<evidence type="ECO:0000259" key="7">
    <source>
        <dbReference type="Pfam" id="PF00296"/>
    </source>
</evidence>
<organism evidence="8 9">
    <name type="scientific">Paenirhodobacter populi</name>
    <dbReference type="NCBI Taxonomy" id="2306993"/>
    <lineage>
        <taxon>Bacteria</taxon>
        <taxon>Pseudomonadati</taxon>
        <taxon>Pseudomonadota</taxon>
        <taxon>Alphaproteobacteria</taxon>
        <taxon>Rhodobacterales</taxon>
        <taxon>Rhodobacter group</taxon>
        <taxon>Paenirhodobacter</taxon>
    </lineage>
</organism>
<evidence type="ECO:0000256" key="3">
    <source>
        <dbReference type="ARBA" id="ARBA00023002"/>
    </source>
</evidence>
<evidence type="ECO:0000256" key="1">
    <source>
        <dbReference type="ARBA" id="ARBA00022630"/>
    </source>
</evidence>
<keyword evidence="2 6" id="KW-0288">FMN</keyword>
<dbReference type="NCBIfam" id="TIGR03860">
    <property type="entry name" value="FMN_nitrolo"/>
    <property type="match status" value="1"/>
</dbReference>
<sequence>MKLRPKMCIGISLAPTWLSGEGWRQPDSGIEGLYSSDFALDTAKQAEAAHLDFVFRPDANYLPLPVLEQSFGFSSLDATLLMASIARETTRIGLVTTISTTFGHPYLVARQLMSLHWLSHGRAGWNIVTALQGHENFGLPAMPPSDARYTRATEFAEVVRALWSSFPSEALLVDRVSGRYADTAQILPIKHHGAEFAVEGPMNLPRFPGPRIPLMQAGGSAKGVDFAGQVADLVFGMTPDIASAKAMRDQLSARARAHGRAPRDIRLLPGLSLYLGETRKEARALFLETHRRVDRMQRVERVLSVIGLDLSEWPDGRRILPSDLPQPSTSNWGRTHRERLRRIVETEQPTVAELLARPEILSSVHWQVIGTVDDAFAEISNWFEAGAIDGFIAVPGGARSSLDLTLKALVPRLAEAGLFRKAYRSATFLGHLQDEDETARTNPG</sequence>
<evidence type="ECO:0000256" key="6">
    <source>
        <dbReference type="PIRSR" id="PIRSR000337-1"/>
    </source>
</evidence>
<evidence type="ECO:0000256" key="2">
    <source>
        <dbReference type="ARBA" id="ARBA00022643"/>
    </source>
</evidence>
<dbReference type="EMBL" id="SAUZ01000009">
    <property type="protein sequence ID" value="RWR21490.1"/>
    <property type="molecule type" value="Genomic_DNA"/>
</dbReference>
<keyword evidence="4" id="KW-0503">Monooxygenase</keyword>
<dbReference type="Pfam" id="PF00296">
    <property type="entry name" value="Bac_luciferase"/>
    <property type="match status" value="1"/>
</dbReference>
<dbReference type="PIRSF" id="PIRSF000337">
    <property type="entry name" value="NTA_MOA"/>
    <property type="match status" value="1"/>
</dbReference>
<dbReference type="InterPro" id="IPR011251">
    <property type="entry name" value="Luciferase-like_dom"/>
</dbReference>
<dbReference type="GO" id="GO:0016705">
    <property type="term" value="F:oxidoreductase activity, acting on paired donors, with incorporation or reduction of molecular oxygen"/>
    <property type="evidence" value="ECO:0007669"/>
    <property type="project" value="InterPro"/>
</dbReference>
<evidence type="ECO:0000313" key="9">
    <source>
        <dbReference type="Proteomes" id="UP000284476"/>
    </source>
</evidence>
<feature type="binding site" evidence="6">
    <location>
        <position position="97"/>
    </location>
    <ligand>
        <name>FMN</name>
        <dbReference type="ChEBI" id="CHEBI:58210"/>
    </ligand>
</feature>
<protein>
    <submittedName>
        <fullName evidence="8">LLM class flavin-dependent oxidoreductase</fullName>
    </submittedName>
</protein>
<feature type="domain" description="Luciferase-like" evidence="7">
    <location>
        <begin position="37"/>
        <end position="384"/>
    </location>
</feature>
<evidence type="ECO:0000256" key="4">
    <source>
        <dbReference type="ARBA" id="ARBA00023033"/>
    </source>
</evidence>
<accession>A0A443JLW7</accession>
<dbReference type="InterPro" id="IPR016215">
    <property type="entry name" value="NTA_MOA"/>
</dbReference>
<dbReference type="InterPro" id="IPR036661">
    <property type="entry name" value="Luciferase-like_sf"/>
</dbReference>
<reference evidence="8 9" key="1">
    <citation type="submission" date="2019-01" db="EMBL/GenBank/DDBJ databases">
        <title>Sinorhodobacter populi sp. nov. isolated from the symptomatic bark tissue of Populus euramericana canker.</title>
        <authorList>
            <person name="Xu G."/>
        </authorList>
    </citation>
    <scope>NUCLEOTIDE SEQUENCE [LARGE SCALE GENOMIC DNA]</scope>
    <source>
        <strain evidence="8 9">SK2B-1</strain>
    </source>
</reference>